<name>D2V8L9_NAEGR</name>
<keyword evidence="4" id="KW-0653">Protein transport</keyword>
<evidence type="ECO:0000256" key="3">
    <source>
        <dbReference type="ARBA" id="ARBA00022483"/>
    </source>
</evidence>
<dbReference type="RefSeq" id="XP_002679572.1">
    <property type="nucleotide sequence ID" value="XM_002679526.1"/>
</dbReference>
<dbReference type="InterPro" id="IPR039481">
    <property type="entry name" value="EXOC2/Sec5_N_dom"/>
</dbReference>
<dbReference type="EMBL" id="GG738857">
    <property type="protein sequence ID" value="EFC46828.1"/>
    <property type="molecule type" value="Genomic_DNA"/>
</dbReference>
<dbReference type="GO" id="GO:0015031">
    <property type="term" value="P:protein transport"/>
    <property type="evidence" value="ECO:0007669"/>
    <property type="project" value="UniProtKB-KW"/>
</dbReference>
<feature type="domain" description="Exocyst complex component EXOC2/Sec5 N-terminal" evidence="7">
    <location>
        <begin position="49"/>
        <end position="181"/>
    </location>
</feature>
<evidence type="ECO:0000259" key="7">
    <source>
        <dbReference type="Pfam" id="PF15469"/>
    </source>
</evidence>
<evidence type="ECO:0000256" key="1">
    <source>
        <dbReference type="ARBA" id="ARBA00010578"/>
    </source>
</evidence>
<comment type="subunit">
    <text evidence="4">Component of the exocyst complex.</text>
</comment>
<keyword evidence="9" id="KW-1185">Reference proteome</keyword>
<keyword evidence="2 4" id="KW-0813">Transport</keyword>
<dbReference type="Pfam" id="PF15469">
    <property type="entry name" value="Sec5"/>
    <property type="match status" value="3"/>
</dbReference>
<feature type="domain" description="Exocyst complex component EXOC2/Sec5 N-terminal" evidence="7">
    <location>
        <begin position="585"/>
        <end position="790"/>
    </location>
</feature>
<dbReference type="GO" id="GO:0006893">
    <property type="term" value="P:Golgi to plasma membrane transport"/>
    <property type="evidence" value="ECO:0007669"/>
    <property type="project" value="UniProtKB-UniRule"/>
</dbReference>
<dbReference type="OMA" id="FEHFVKC"/>
<dbReference type="OrthoDB" id="26242at2759"/>
<evidence type="ECO:0000313" key="9">
    <source>
        <dbReference type="Proteomes" id="UP000006671"/>
    </source>
</evidence>
<evidence type="ECO:0000313" key="8">
    <source>
        <dbReference type="EMBL" id="EFC46828.1"/>
    </source>
</evidence>
<feature type="coiled-coil region" evidence="5">
    <location>
        <begin position="99"/>
        <end position="126"/>
    </location>
</feature>
<dbReference type="KEGG" id="ngr:NAEGRDRAFT_47549"/>
<gene>
    <name evidence="8" type="ORF">NAEGRDRAFT_47549</name>
</gene>
<dbReference type="PANTHER" id="PTHR13043:SF1">
    <property type="entry name" value="EXOCYST COMPLEX COMPONENT 2"/>
    <property type="match status" value="1"/>
</dbReference>
<dbReference type="STRING" id="5762.D2V8L9"/>
<dbReference type="GO" id="GO:0006887">
    <property type="term" value="P:exocytosis"/>
    <property type="evidence" value="ECO:0007669"/>
    <property type="project" value="UniProtKB-KW"/>
</dbReference>
<evidence type="ECO:0000256" key="2">
    <source>
        <dbReference type="ARBA" id="ARBA00022448"/>
    </source>
</evidence>
<dbReference type="InterPro" id="IPR029175">
    <property type="entry name" value="EXOC2/Sec5"/>
</dbReference>
<reference evidence="8 9" key="1">
    <citation type="journal article" date="2010" name="Cell">
        <title>The genome of Naegleria gruberi illuminates early eukaryotic versatility.</title>
        <authorList>
            <person name="Fritz-Laylin L.K."/>
            <person name="Prochnik S.E."/>
            <person name="Ginger M.L."/>
            <person name="Dacks J.B."/>
            <person name="Carpenter M.L."/>
            <person name="Field M.C."/>
            <person name="Kuo A."/>
            <person name="Paredez A."/>
            <person name="Chapman J."/>
            <person name="Pham J."/>
            <person name="Shu S."/>
            <person name="Neupane R."/>
            <person name="Cipriano M."/>
            <person name="Mancuso J."/>
            <person name="Tu H."/>
            <person name="Salamov A."/>
            <person name="Lindquist E."/>
            <person name="Shapiro H."/>
            <person name="Lucas S."/>
            <person name="Grigoriev I.V."/>
            <person name="Cande W.Z."/>
            <person name="Fulton C."/>
            <person name="Rokhsar D.S."/>
            <person name="Dawson S.C."/>
        </authorList>
    </citation>
    <scope>NUCLEOTIDE SEQUENCE [LARGE SCALE GENOMIC DNA]</scope>
    <source>
        <strain evidence="8 9">NEG-M</strain>
    </source>
</reference>
<organism evidence="9">
    <name type="scientific">Naegleria gruberi</name>
    <name type="common">Amoeba</name>
    <dbReference type="NCBI Taxonomy" id="5762"/>
    <lineage>
        <taxon>Eukaryota</taxon>
        <taxon>Discoba</taxon>
        <taxon>Heterolobosea</taxon>
        <taxon>Tetramitia</taxon>
        <taxon>Eutetramitia</taxon>
        <taxon>Vahlkampfiidae</taxon>
        <taxon>Naegleria</taxon>
    </lineage>
</organism>
<evidence type="ECO:0000256" key="4">
    <source>
        <dbReference type="RuleBase" id="RU365069"/>
    </source>
</evidence>
<evidence type="ECO:0000256" key="5">
    <source>
        <dbReference type="SAM" id="Coils"/>
    </source>
</evidence>
<dbReference type="InParanoid" id="D2V8L9"/>
<dbReference type="PANTHER" id="PTHR13043">
    <property type="entry name" value="EXOCYST COMPLEX COMPONENT SEC5"/>
    <property type="match status" value="1"/>
</dbReference>
<dbReference type="GO" id="GO:0000145">
    <property type="term" value="C:exocyst"/>
    <property type="evidence" value="ECO:0007669"/>
    <property type="project" value="UniProtKB-UniRule"/>
</dbReference>
<protein>
    <recommendedName>
        <fullName evidence="4">Exocyst complex component</fullName>
    </recommendedName>
</protein>
<feature type="domain" description="Exocyst complex component EXOC2/Sec5 N-terminal" evidence="7">
    <location>
        <begin position="184"/>
        <end position="512"/>
    </location>
</feature>
<evidence type="ECO:0000256" key="6">
    <source>
        <dbReference type="SAM" id="MobiDB-lite"/>
    </source>
</evidence>
<proteinExistence type="inferred from homology"/>
<dbReference type="VEuPathDB" id="AmoebaDB:NAEGRDRAFT_47549"/>
<accession>D2V8L9</accession>
<dbReference type="Proteomes" id="UP000006671">
    <property type="component" value="Unassembled WGS sequence"/>
</dbReference>
<comment type="function">
    <text evidence="4">Component of the exocyst complex involved in the docking of exocytic vesicles with fusion sites on the plasma membrane.</text>
</comment>
<keyword evidence="3 4" id="KW-0268">Exocytosis</keyword>
<comment type="similarity">
    <text evidence="1 4">Belongs to the SEC5 family.</text>
</comment>
<dbReference type="GeneID" id="8860036"/>
<feature type="region of interest" description="Disordered" evidence="6">
    <location>
        <begin position="531"/>
        <end position="550"/>
    </location>
</feature>
<sequence length="817" mass="94441">MTSDVYGSGIVLRAPTTWDECEEINQKYYKLSLQKAAKKTSVSDQSDDDPLKLVQTYPEKEVQKYNITASLSQNGNVDIESDKFNPHLFLATKHHPIKYQEFNRAKKNLQTTMEDLNMKMILLSERNIHKFAEAKNIVDLLCSNKDAKFRDGSVERLDQALENSIQDAEKLFDPLIQRKEEKMHQFIKDLLQKCLNNYEKNTKDISELIEQEELFNHEDTNYSNTSFFRQLLEKKTVELVSDLTNVLLKTIPDFWQLSQNIIIGKYKKKKNKKKNLDSNLEIQISNLMKDLTVKYSDIVNTAIETIDNNTAHQKSLCQCICEIIKCNEQLEKLKIPKKFISNFGEYTNLMTRYIVNEIWNRTIMEISRFHKLENWKTISETLTITELPLKFQEFVIKTLSLLRPFMSKGSIHNSELVSEVEKYLLECIQVFADCFHELSFRQLSSNNNSIMNSANSNNSGKYRFSLYNFNKIEEKDSRLLLTLSNCSHTKNVIVFNILSAFVAGFKSHSNDQTTLQDGKNDLLDDDQNTFIDDDEDEYSDKSDNEESNNMKTVATGAQKAIAQMELSFHMTSKHLQNQTNDFMKTESVQHVYVVYDTLIDLLINDFVKRKSLTFYKRIEKGLLLSGYDWKSSPAPSSIRSYILDLLLELSMVHSKTEKMTSVTFNNVNLSTNGNAQNNNFTNQNLSVNRAFTSRIFSLLTERLGETFLHFSKTIEDVCENAAFQLDIDISFIRRALQSFETSRTKSIYQKINKHLTKLSNFSSSSEQYQILKNTLIASAAEKSFTQLDCFDIHVETSFNLLSISSSFRMMESGHTIE</sequence>
<keyword evidence="5" id="KW-0175">Coiled coil</keyword>
<dbReference type="AlphaFoldDB" id="D2V8L9"/>